<sequence>MAFEAQIPMRWGDMDTYGHINNAVFVTYLEQARVAAFASRPTDQTGNRMLSSGIVVVEHTIRYRRQVPFSSTPLRAVLWIGEVKSASYTTHYELWNDSAQPPELAATASTILAPINFETGRPRRLTPEEREYLLSFTAPEGSD</sequence>
<dbReference type="Gene3D" id="3.10.129.10">
    <property type="entry name" value="Hotdog Thioesterase"/>
    <property type="match status" value="1"/>
</dbReference>
<dbReference type="Pfam" id="PF13279">
    <property type="entry name" value="4HBT_2"/>
    <property type="match status" value="1"/>
</dbReference>
<protein>
    <submittedName>
        <fullName evidence="1">Acyl-CoA thioesterase</fullName>
    </submittedName>
</protein>
<dbReference type="SUPFAM" id="SSF54637">
    <property type="entry name" value="Thioesterase/thiol ester dehydrase-isomerase"/>
    <property type="match status" value="1"/>
</dbReference>
<dbReference type="PANTHER" id="PTHR31793:SF24">
    <property type="entry name" value="LONG-CHAIN ACYL-COA THIOESTERASE FADM"/>
    <property type="match status" value="1"/>
</dbReference>
<dbReference type="PANTHER" id="PTHR31793">
    <property type="entry name" value="4-HYDROXYBENZOYL-COA THIOESTERASE FAMILY MEMBER"/>
    <property type="match status" value="1"/>
</dbReference>
<dbReference type="InterPro" id="IPR050563">
    <property type="entry name" value="4-hydroxybenzoyl-CoA_TE"/>
</dbReference>
<keyword evidence="2" id="KW-1185">Reference proteome</keyword>
<name>A0A7L4YKN5_9ACTN</name>
<organism evidence="1 2">
    <name type="scientific">Epidermidibacterium keratini</name>
    <dbReference type="NCBI Taxonomy" id="1891644"/>
    <lineage>
        <taxon>Bacteria</taxon>
        <taxon>Bacillati</taxon>
        <taxon>Actinomycetota</taxon>
        <taxon>Actinomycetes</taxon>
        <taxon>Sporichthyales</taxon>
        <taxon>Sporichthyaceae</taxon>
        <taxon>Epidermidibacterium</taxon>
    </lineage>
</organism>
<evidence type="ECO:0000313" key="1">
    <source>
        <dbReference type="EMBL" id="QHB99403.1"/>
    </source>
</evidence>
<dbReference type="InParanoid" id="A0A7L4YKN5"/>
<reference evidence="1 2" key="1">
    <citation type="journal article" date="2018" name="Int. J. Syst. Evol. Microbiol.">
        <title>Epidermidibacterium keratini gen. nov., sp. nov., a member of the family Sporichthyaceae, isolated from keratin epidermis.</title>
        <authorList>
            <person name="Lee D.G."/>
            <person name="Trujillo M.E."/>
            <person name="Kang S."/>
            <person name="Nam J.J."/>
            <person name="Kim Y.J."/>
        </authorList>
    </citation>
    <scope>NUCLEOTIDE SEQUENCE [LARGE SCALE GENOMIC DNA]</scope>
    <source>
        <strain evidence="1 2">EPI-7</strain>
    </source>
</reference>
<dbReference type="GO" id="GO:0047617">
    <property type="term" value="F:fatty acyl-CoA hydrolase activity"/>
    <property type="evidence" value="ECO:0007669"/>
    <property type="project" value="TreeGrafter"/>
</dbReference>
<evidence type="ECO:0000313" key="2">
    <source>
        <dbReference type="Proteomes" id="UP000463857"/>
    </source>
</evidence>
<dbReference type="Proteomes" id="UP000463857">
    <property type="component" value="Chromosome"/>
</dbReference>
<dbReference type="EMBL" id="CP047156">
    <property type="protein sequence ID" value="QHB99403.1"/>
    <property type="molecule type" value="Genomic_DNA"/>
</dbReference>
<dbReference type="InterPro" id="IPR029069">
    <property type="entry name" value="HotDog_dom_sf"/>
</dbReference>
<dbReference type="RefSeq" id="WP_159542857.1">
    <property type="nucleotide sequence ID" value="NZ_CP047156.1"/>
</dbReference>
<dbReference type="FunCoup" id="A0A7L4YKN5">
    <property type="interactions" value="1"/>
</dbReference>
<dbReference type="AlphaFoldDB" id="A0A7L4YKN5"/>
<gene>
    <name evidence="1" type="ORF">EK0264_03305</name>
</gene>
<dbReference type="KEGG" id="eke:EK0264_03305"/>
<dbReference type="OrthoDB" id="9799036at2"/>
<proteinExistence type="predicted"/>
<accession>A0A7L4YKN5</accession>
<dbReference type="CDD" id="cd00586">
    <property type="entry name" value="4HBT"/>
    <property type="match status" value="1"/>
</dbReference>